<gene>
    <name evidence="2" type="ORF">DIATSA_LOCUS1421</name>
</gene>
<dbReference type="EMBL" id="OU893341">
    <property type="protein sequence ID" value="CAG9783231.1"/>
    <property type="molecule type" value="Genomic_DNA"/>
</dbReference>
<protein>
    <submittedName>
        <fullName evidence="2">Uncharacterized protein</fullName>
    </submittedName>
</protein>
<evidence type="ECO:0000313" key="2">
    <source>
        <dbReference type="EMBL" id="CAG9783231.1"/>
    </source>
</evidence>
<name>A0A9N9QTY1_9NEOP</name>
<feature type="region of interest" description="Disordered" evidence="1">
    <location>
        <begin position="1"/>
        <end position="21"/>
    </location>
</feature>
<dbReference type="Proteomes" id="UP001153714">
    <property type="component" value="Chromosome 10"/>
</dbReference>
<keyword evidence="3" id="KW-1185">Reference proteome</keyword>
<accession>A0A9N9QTY1</accession>
<feature type="compositionally biased region" description="Low complexity" evidence="1">
    <location>
        <begin position="1"/>
        <end position="11"/>
    </location>
</feature>
<dbReference type="AlphaFoldDB" id="A0A9N9QTY1"/>
<dbReference type="PANTHER" id="PTHR21725:SF1">
    <property type="entry name" value="E3 UBIQUITIN-PROTEIN LIGASE UBR4"/>
    <property type="match status" value="1"/>
</dbReference>
<reference evidence="2" key="1">
    <citation type="submission" date="2021-12" db="EMBL/GenBank/DDBJ databases">
        <authorList>
            <person name="King R."/>
        </authorList>
    </citation>
    <scope>NUCLEOTIDE SEQUENCE</scope>
</reference>
<organism evidence="2 3">
    <name type="scientific">Diatraea saccharalis</name>
    <name type="common">sugarcane borer</name>
    <dbReference type="NCBI Taxonomy" id="40085"/>
    <lineage>
        <taxon>Eukaryota</taxon>
        <taxon>Metazoa</taxon>
        <taxon>Ecdysozoa</taxon>
        <taxon>Arthropoda</taxon>
        <taxon>Hexapoda</taxon>
        <taxon>Insecta</taxon>
        <taxon>Pterygota</taxon>
        <taxon>Neoptera</taxon>
        <taxon>Endopterygota</taxon>
        <taxon>Lepidoptera</taxon>
        <taxon>Glossata</taxon>
        <taxon>Ditrysia</taxon>
        <taxon>Pyraloidea</taxon>
        <taxon>Crambidae</taxon>
        <taxon>Crambinae</taxon>
        <taxon>Diatraea</taxon>
    </lineage>
</organism>
<reference evidence="2" key="2">
    <citation type="submission" date="2022-10" db="EMBL/GenBank/DDBJ databases">
        <authorList>
            <consortium name="ENA_rothamsted_submissions"/>
            <consortium name="culmorum"/>
            <person name="King R."/>
        </authorList>
    </citation>
    <scope>NUCLEOTIDE SEQUENCE</scope>
</reference>
<evidence type="ECO:0000256" key="1">
    <source>
        <dbReference type="SAM" id="MobiDB-lite"/>
    </source>
</evidence>
<dbReference type="InterPro" id="IPR045189">
    <property type="entry name" value="UBR4-like"/>
</dbReference>
<sequence length="414" mass="44495">MITVSSSSSQKEGGGRGKQGGAQSLCQWAEVAGHPGLVTAVMQASNNPVVLMLTPTNIYLQEIKVVPAKAKITDMVAVRHWCGGGGEQKSTLILLCEDGSLRMYAASAEHTAYWLSPAIQPTHAPRRRPRLLTHHAKGKAQQSATKSNASGAPQFPIDFFEHCAAMTDIEFGGNDLLQVYNTAQIKHRLNTTGLYVVSTKMSGFTMEVVNSDPNMVICGIRVLLGSQDIARTPSYVEVYGRSIQTVVLRNRWFDIPLTREESLQSDKKLVINFGPSQDPDGVTMVDSVKIYGKNKEQFGWPDENEDPSACPSSSKIAQEADGGSGAWKPSSLERLACAALEALELGAGAGASASAAVGVADGGAEAARKLLCAPASAHLHARAQCLLRALHHTHYHQYKVCVLESFSDIKWVIV</sequence>
<proteinExistence type="predicted"/>
<evidence type="ECO:0000313" key="3">
    <source>
        <dbReference type="Proteomes" id="UP001153714"/>
    </source>
</evidence>
<dbReference type="OrthoDB" id="30336at2759"/>
<dbReference type="PANTHER" id="PTHR21725">
    <property type="entry name" value="E3 UBIQUITIN-PROTEIN LIGASE UBR4"/>
    <property type="match status" value="1"/>
</dbReference>